<feature type="non-terminal residue" evidence="1">
    <location>
        <position position="1"/>
    </location>
</feature>
<reference evidence="1" key="2">
    <citation type="submission" date="2023-05" db="EMBL/GenBank/DDBJ databases">
        <authorList>
            <person name="Fouks B."/>
        </authorList>
    </citation>
    <scope>NUCLEOTIDE SEQUENCE</scope>
    <source>
        <strain evidence="1">Stay&amp;Tobe</strain>
        <tissue evidence="1">Testes</tissue>
    </source>
</reference>
<dbReference type="EMBL" id="JASPKZ010003857">
    <property type="protein sequence ID" value="KAJ9591762.1"/>
    <property type="molecule type" value="Genomic_DNA"/>
</dbReference>
<comment type="caution">
    <text evidence="1">The sequence shown here is derived from an EMBL/GenBank/DDBJ whole genome shotgun (WGS) entry which is preliminary data.</text>
</comment>
<sequence>MRNVVVTESGGLRSAVFNRVEKFAGFQHYSLHRYSPIKMAISNANKLFYPEVYV</sequence>
<organism evidence="1 2">
    <name type="scientific">Diploptera punctata</name>
    <name type="common">Pacific beetle cockroach</name>
    <dbReference type="NCBI Taxonomy" id="6984"/>
    <lineage>
        <taxon>Eukaryota</taxon>
        <taxon>Metazoa</taxon>
        <taxon>Ecdysozoa</taxon>
        <taxon>Arthropoda</taxon>
        <taxon>Hexapoda</taxon>
        <taxon>Insecta</taxon>
        <taxon>Pterygota</taxon>
        <taxon>Neoptera</taxon>
        <taxon>Polyneoptera</taxon>
        <taxon>Dictyoptera</taxon>
        <taxon>Blattodea</taxon>
        <taxon>Blaberoidea</taxon>
        <taxon>Blaberidae</taxon>
        <taxon>Diplopterinae</taxon>
        <taxon>Diploptera</taxon>
    </lineage>
</organism>
<gene>
    <name evidence="1" type="ORF">L9F63_001698</name>
</gene>
<keyword evidence="2" id="KW-1185">Reference proteome</keyword>
<dbReference type="AlphaFoldDB" id="A0AAD8EJF4"/>
<protein>
    <submittedName>
        <fullName evidence="1">Uncharacterized protein</fullName>
    </submittedName>
</protein>
<proteinExistence type="predicted"/>
<reference evidence="1" key="1">
    <citation type="journal article" date="2023" name="IScience">
        <title>Live-bearing cockroach genome reveals convergent evolutionary mechanisms linked to viviparity in insects and beyond.</title>
        <authorList>
            <person name="Fouks B."/>
            <person name="Harrison M.C."/>
            <person name="Mikhailova A.A."/>
            <person name="Marchal E."/>
            <person name="English S."/>
            <person name="Carruthers M."/>
            <person name="Jennings E.C."/>
            <person name="Chiamaka E.L."/>
            <person name="Frigard R.A."/>
            <person name="Pippel M."/>
            <person name="Attardo G.M."/>
            <person name="Benoit J.B."/>
            <person name="Bornberg-Bauer E."/>
            <person name="Tobe S.S."/>
        </authorList>
    </citation>
    <scope>NUCLEOTIDE SEQUENCE</scope>
    <source>
        <strain evidence="1">Stay&amp;Tobe</strain>
    </source>
</reference>
<accession>A0AAD8EJF4</accession>
<evidence type="ECO:0000313" key="1">
    <source>
        <dbReference type="EMBL" id="KAJ9591762.1"/>
    </source>
</evidence>
<evidence type="ECO:0000313" key="2">
    <source>
        <dbReference type="Proteomes" id="UP001233999"/>
    </source>
</evidence>
<name>A0AAD8EJF4_DIPPU</name>
<dbReference type="Proteomes" id="UP001233999">
    <property type="component" value="Unassembled WGS sequence"/>
</dbReference>